<evidence type="ECO:0000313" key="3">
    <source>
        <dbReference type="Proteomes" id="UP001159641"/>
    </source>
</evidence>
<proteinExistence type="predicted"/>
<gene>
    <name evidence="2" type="ORF">J1605_022081</name>
</gene>
<evidence type="ECO:0000313" key="2">
    <source>
        <dbReference type="EMBL" id="KAJ8789554.1"/>
    </source>
</evidence>
<dbReference type="EMBL" id="JAIQCJ010001425">
    <property type="protein sequence ID" value="KAJ8789554.1"/>
    <property type="molecule type" value="Genomic_DNA"/>
</dbReference>
<evidence type="ECO:0000256" key="1">
    <source>
        <dbReference type="SAM" id="Phobius"/>
    </source>
</evidence>
<comment type="caution">
    <text evidence="2">The sequence shown here is derived from an EMBL/GenBank/DDBJ whole genome shotgun (WGS) entry which is preliminary data.</text>
</comment>
<feature type="transmembrane region" description="Helical" evidence="1">
    <location>
        <begin position="42"/>
        <end position="60"/>
    </location>
</feature>
<keyword evidence="1" id="KW-0812">Transmembrane</keyword>
<reference evidence="2 3" key="1">
    <citation type="submission" date="2022-11" db="EMBL/GenBank/DDBJ databases">
        <title>Whole genome sequence of Eschrichtius robustus ER-17-0199.</title>
        <authorList>
            <person name="Bruniche-Olsen A."/>
            <person name="Black A.N."/>
            <person name="Fields C.J."/>
            <person name="Walden K."/>
            <person name="Dewoody J.A."/>
        </authorList>
    </citation>
    <scope>NUCLEOTIDE SEQUENCE [LARGE SCALE GENOMIC DNA]</scope>
    <source>
        <strain evidence="2">ER-17-0199</strain>
        <tissue evidence="2">Blubber</tissue>
    </source>
</reference>
<dbReference type="Proteomes" id="UP001159641">
    <property type="component" value="Unassembled WGS sequence"/>
</dbReference>
<accession>A0AB34HDH3</accession>
<keyword evidence="3" id="KW-1185">Reference proteome</keyword>
<organism evidence="2 3">
    <name type="scientific">Eschrichtius robustus</name>
    <name type="common">California gray whale</name>
    <name type="synonym">Eschrichtius gibbosus</name>
    <dbReference type="NCBI Taxonomy" id="9764"/>
    <lineage>
        <taxon>Eukaryota</taxon>
        <taxon>Metazoa</taxon>
        <taxon>Chordata</taxon>
        <taxon>Craniata</taxon>
        <taxon>Vertebrata</taxon>
        <taxon>Euteleostomi</taxon>
        <taxon>Mammalia</taxon>
        <taxon>Eutheria</taxon>
        <taxon>Laurasiatheria</taxon>
        <taxon>Artiodactyla</taxon>
        <taxon>Whippomorpha</taxon>
        <taxon>Cetacea</taxon>
        <taxon>Mysticeti</taxon>
        <taxon>Eschrichtiidae</taxon>
        <taxon>Eschrichtius</taxon>
    </lineage>
</organism>
<name>A0AB34HDH3_ESCRO</name>
<keyword evidence="1" id="KW-1133">Transmembrane helix</keyword>
<keyword evidence="1" id="KW-0472">Membrane</keyword>
<protein>
    <submittedName>
        <fullName evidence="2">Uncharacterized protein</fullName>
    </submittedName>
</protein>
<sequence>MNRAVDPSSSAWALQVLNKNLIDDLSARDSAVGPWLFPKQNYLMWLLSCLALAITYHLLISSLAEMRASSIQPLGARANTYHVQHLGRWLREGVFYLHLASDKPEGK</sequence>
<dbReference type="AlphaFoldDB" id="A0AB34HDH3"/>